<dbReference type="AlphaFoldDB" id="W2KA12"/>
<organism evidence="1">
    <name type="scientific">Phytophthora nicotianae</name>
    <name type="common">Potato buckeye rot agent</name>
    <name type="synonym">Phytophthora parasitica</name>
    <dbReference type="NCBI Taxonomy" id="4792"/>
    <lineage>
        <taxon>Eukaryota</taxon>
        <taxon>Sar</taxon>
        <taxon>Stramenopiles</taxon>
        <taxon>Oomycota</taxon>
        <taxon>Peronosporomycetes</taxon>
        <taxon>Peronosporales</taxon>
        <taxon>Peronosporaceae</taxon>
        <taxon>Phytophthora</taxon>
    </lineage>
</organism>
<evidence type="ECO:0000313" key="1">
    <source>
        <dbReference type="EMBL" id="ETL81967.1"/>
    </source>
</evidence>
<protein>
    <submittedName>
        <fullName evidence="1">Uncharacterized protein</fullName>
    </submittedName>
</protein>
<dbReference type="Proteomes" id="UP000054423">
    <property type="component" value="Unassembled WGS sequence"/>
</dbReference>
<accession>W2KA12</accession>
<reference evidence="1" key="1">
    <citation type="submission" date="2013-11" db="EMBL/GenBank/DDBJ databases">
        <title>The Genome Sequence of Phytophthora parasitica CHvinca01.</title>
        <authorList>
            <consortium name="The Broad Institute Genomics Platform"/>
            <person name="Russ C."/>
            <person name="Tyler B."/>
            <person name="Panabieres F."/>
            <person name="Shan W."/>
            <person name="Tripathy S."/>
            <person name="Grunwald N."/>
            <person name="Machado M."/>
            <person name="Johnson C.S."/>
            <person name="Arredondo F."/>
            <person name="Hong C."/>
            <person name="Coffey M."/>
            <person name="Young S.K."/>
            <person name="Zeng Q."/>
            <person name="Gargeya S."/>
            <person name="Fitzgerald M."/>
            <person name="Abouelleil A."/>
            <person name="Alvarado L."/>
            <person name="Chapman S.B."/>
            <person name="Gainer-Dewar J."/>
            <person name="Goldberg J."/>
            <person name="Griggs A."/>
            <person name="Gujja S."/>
            <person name="Hansen M."/>
            <person name="Howarth C."/>
            <person name="Imamovic A."/>
            <person name="Ireland A."/>
            <person name="Larimer J."/>
            <person name="McCowan C."/>
            <person name="Murphy C."/>
            <person name="Pearson M."/>
            <person name="Poon T.W."/>
            <person name="Priest M."/>
            <person name="Roberts A."/>
            <person name="Saif S."/>
            <person name="Shea T."/>
            <person name="Sykes S."/>
            <person name="Wortman J."/>
            <person name="Nusbaum C."/>
            <person name="Birren B."/>
        </authorList>
    </citation>
    <scope>NUCLEOTIDE SEQUENCE [LARGE SCALE GENOMIC DNA]</scope>
    <source>
        <strain evidence="1">CHvinca01</strain>
    </source>
</reference>
<feature type="non-terminal residue" evidence="1">
    <location>
        <position position="1"/>
    </location>
</feature>
<dbReference type="EMBL" id="KI682403">
    <property type="protein sequence ID" value="ETL81967.1"/>
    <property type="molecule type" value="Genomic_DNA"/>
</dbReference>
<name>W2KA12_PHYNI</name>
<gene>
    <name evidence="1" type="ORF">L917_17785</name>
</gene>
<sequence length="188" mass="20363">LVTPFTTEPVVLVTPSTVDPTVLVTSCTVDVVVSVTWSTTSVAESTVPVTVFDNSEPRPSEELVKLVLVGAVVAGTVVVCSCCCCCSTPTTSSRLPLPLVLSCACTAAITRQAAVITRTNTQCIVLTACQCVKCSMLRPGRKTLQTRSLDPRRDLTRTHRERKESSAWVGYFRLRGRSENGPMRRTTR</sequence>
<proteinExistence type="predicted"/>